<dbReference type="CDD" id="cd03801">
    <property type="entry name" value="GT4_PimA-like"/>
    <property type="match status" value="1"/>
</dbReference>
<protein>
    <submittedName>
        <fullName evidence="3">Glycosyltransferase family 4 protein</fullName>
    </submittedName>
</protein>
<proteinExistence type="predicted"/>
<comment type="caution">
    <text evidence="3">The sequence shown here is derived from an EMBL/GenBank/DDBJ whole genome shotgun (WGS) entry which is preliminary data.</text>
</comment>
<dbReference type="RefSeq" id="WP_148987594.1">
    <property type="nucleotide sequence ID" value="NZ_VTEV01000003.1"/>
</dbReference>
<dbReference type="PANTHER" id="PTHR45947">
    <property type="entry name" value="SULFOQUINOVOSYL TRANSFERASE SQD2"/>
    <property type="match status" value="1"/>
</dbReference>
<sequence length="579" mass="65240">MSNIGSDKEFFKLMLNDAGGPKVEWMVDQWRKDFVKSYQSLREEGLVIRLIGWKGSSQASRNNVFFLDILTKMNSGSKTLPEINEFHFIRAEIGVGKADGFFPFFQSDNLKMECRIKESLETAALWTPINIIDKRKWQQLKAAYTFYEKPSFELQKAHQLNSGTFQETVTSDVFYSVRSSHNHLLQEDIKNTYHIVMLSWEFPPAMLGGLGQHVWQLSRQLGKAGHHVSLVTPHCLGAPEAETVEGIKVYRAKEVECSYDDFHLFVAQTNMNLVEQVQNIASQQQITIIHAHDWLVGFAARALKESMSLPLVSTIHALEEGRSNLDTNMQLQTAKWEELLILQSDVLIVCSAYMKKKVEKNISGKKNIYVIPNGVAIFDEGSDSLQEFISRRSYSHLILFLGRMVPEKGIKTLIDAANTINESYPECLFILAGKGPYLSDYRALVKQAGLDKHVLFIGYVNEYEKATLLERCDMLIVPSIYEPFGIVAIEGMAAGKPVIAAKTGGLSSIIKDGENGLLFEPGNGIDLCEKIYSLIENPTLCSQLGDKAFNEVNQKYNWEDVRDQTEAVYETTVTTSSVQ</sequence>
<evidence type="ECO:0000259" key="2">
    <source>
        <dbReference type="Pfam" id="PF13439"/>
    </source>
</evidence>
<dbReference type="InterPro" id="IPR001296">
    <property type="entry name" value="Glyco_trans_1"/>
</dbReference>
<dbReference type="Proteomes" id="UP000322524">
    <property type="component" value="Unassembled WGS sequence"/>
</dbReference>
<evidence type="ECO:0000313" key="4">
    <source>
        <dbReference type="Proteomes" id="UP000322524"/>
    </source>
</evidence>
<dbReference type="Pfam" id="PF00534">
    <property type="entry name" value="Glycos_transf_1"/>
    <property type="match status" value="1"/>
</dbReference>
<accession>A0A5D4SZ72</accession>
<reference evidence="3 4" key="1">
    <citation type="submission" date="2019-08" db="EMBL/GenBank/DDBJ databases">
        <title>Bacillus genomes from the desert of Cuatro Cienegas, Coahuila.</title>
        <authorList>
            <person name="Olmedo-Alvarez G."/>
        </authorList>
    </citation>
    <scope>NUCLEOTIDE SEQUENCE [LARGE SCALE GENOMIC DNA]</scope>
    <source>
        <strain evidence="3 4">CH28_1T</strain>
    </source>
</reference>
<organism evidence="3 4">
    <name type="scientific">Sutcliffiella horikoshii</name>
    <dbReference type="NCBI Taxonomy" id="79883"/>
    <lineage>
        <taxon>Bacteria</taxon>
        <taxon>Bacillati</taxon>
        <taxon>Bacillota</taxon>
        <taxon>Bacilli</taxon>
        <taxon>Bacillales</taxon>
        <taxon>Bacillaceae</taxon>
        <taxon>Sutcliffiella</taxon>
    </lineage>
</organism>
<evidence type="ECO:0000259" key="1">
    <source>
        <dbReference type="Pfam" id="PF00534"/>
    </source>
</evidence>
<dbReference type="InterPro" id="IPR028098">
    <property type="entry name" value="Glyco_trans_4-like_N"/>
</dbReference>
<dbReference type="PANTHER" id="PTHR45947:SF3">
    <property type="entry name" value="SULFOQUINOVOSYL TRANSFERASE SQD2"/>
    <property type="match status" value="1"/>
</dbReference>
<feature type="domain" description="Glycosyl transferase family 1" evidence="1">
    <location>
        <begin position="396"/>
        <end position="549"/>
    </location>
</feature>
<dbReference type="Gene3D" id="3.40.50.2000">
    <property type="entry name" value="Glycogen Phosphorylase B"/>
    <property type="match status" value="2"/>
</dbReference>
<evidence type="ECO:0000313" key="3">
    <source>
        <dbReference type="EMBL" id="TYS68730.1"/>
    </source>
</evidence>
<feature type="domain" description="Glycosyltransferase subfamily 4-like N-terminal" evidence="2">
    <location>
        <begin position="208"/>
        <end position="375"/>
    </location>
</feature>
<dbReference type="GO" id="GO:0016757">
    <property type="term" value="F:glycosyltransferase activity"/>
    <property type="evidence" value="ECO:0007669"/>
    <property type="project" value="InterPro"/>
</dbReference>
<dbReference type="InterPro" id="IPR050194">
    <property type="entry name" value="Glycosyltransferase_grp1"/>
</dbReference>
<name>A0A5D4SZ72_9BACI</name>
<dbReference type="SUPFAM" id="SSF53756">
    <property type="entry name" value="UDP-Glycosyltransferase/glycogen phosphorylase"/>
    <property type="match status" value="1"/>
</dbReference>
<dbReference type="AlphaFoldDB" id="A0A5D4SZ72"/>
<dbReference type="OrthoDB" id="9803279at2"/>
<dbReference type="EMBL" id="VTEV01000003">
    <property type="protein sequence ID" value="TYS68730.1"/>
    <property type="molecule type" value="Genomic_DNA"/>
</dbReference>
<gene>
    <name evidence="3" type="ORF">FZC76_07235</name>
</gene>
<dbReference type="Pfam" id="PF13439">
    <property type="entry name" value="Glyco_transf_4"/>
    <property type="match status" value="1"/>
</dbReference>
<keyword evidence="3" id="KW-0808">Transferase</keyword>